<dbReference type="Gene3D" id="3.90.45.10">
    <property type="entry name" value="Peptide deformylase"/>
    <property type="match status" value="1"/>
</dbReference>
<dbReference type="CDD" id="cd00487">
    <property type="entry name" value="Pep_deformylase"/>
    <property type="match status" value="1"/>
</dbReference>
<comment type="catalytic activity">
    <reaction evidence="5">
        <text>N-terminal N-formyl-L-methionyl-[peptide] + H2O = N-terminal L-methionyl-[peptide] + formate</text>
        <dbReference type="Rhea" id="RHEA:24420"/>
        <dbReference type="Rhea" id="RHEA-COMP:10639"/>
        <dbReference type="Rhea" id="RHEA-COMP:10640"/>
        <dbReference type="ChEBI" id="CHEBI:15377"/>
        <dbReference type="ChEBI" id="CHEBI:15740"/>
        <dbReference type="ChEBI" id="CHEBI:49298"/>
        <dbReference type="ChEBI" id="CHEBI:64731"/>
        <dbReference type="EC" id="3.5.1.88"/>
    </reaction>
</comment>
<feature type="binding site" evidence="5">
    <location>
        <position position="163"/>
    </location>
    <ligand>
        <name>Fe cation</name>
        <dbReference type="ChEBI" id="CHEBI:24875"/>
    </ligand>
</feature>
<keyword evidence="5" id="KW-0408">Iron</keyword>
<evidence type="ECO:0000313" key="6">
    <source>
        <dbReference type="EMBL" id="OGF82172.1"/>
    </source>
</evidence>
<evidence type="ECO:0000256" key="5">
    <source>
        <dbReference type="HAMAP-Rule" id="MF_00163"/>
    </source>
</evidence>
<dbReference type="FunFam" id="3.90.45.10:FF:000003">
    <property type="entry name" value="Peptide deformylase"/>
    <property type="match status" value="1"/>
</dbReference>
<feature type="binding site" evidence="5">
    <location>
        <position position="117"/>
    </location>
    <ligand>
        <name>Fe cation</name>
        <dbReference type="ChEBI" id="CHEBI:24875"/>
    </ligand>
</feature>
<dbReference type="AlphaFoldDB" id="A0A1F5X2Q6"/>
<dbReference type="NCBIfam" id="TIGR00079">
    <property type="entry name" value="pept_deformyl"/>
    <property type="match status" value="1"/>
</dbReference>
<dbReference type="HAMAP" id="MF_00163">
    <property type="entry name" value="Pep_deformylase"/>
    <property type="match status" value="1"/>
</dbReference>
<evidence type="ECO:0000256" key="1">
    <source>
        <dbReference type="ARBA" id="ARBA00010759"/>
    </source>
</evidence>
<dbReference type="EMBL" id="MFIE01000029">
    <property type="protein sequence ID" value="OGF82172.1"/>
    <property type="molecule type" value="Genomic_DNA"/>
</dbReference>
<keyword evidence="2 5" id="KW-0479">Metal-binding</keyword>
<organism evidence="6 7">
    <name type="scientific">Candidatus Giovannonibacteria bacterium RIFCSPLOWO2_01_FULL_46_13</name>
    <dbReference type="NCBI Taxonomy" id="1798352"/>
    <lineage>
        <taxon>Bacteria</taxon>
        <taxon>Candidatus Giovannoniibacteriota</taxon>
    </lineage>
</organism>
<dbReference type="InterPro" id="IPR023635">
    <property type="entry name" value="Peptide_deformylase"/>
</dbReference>
<dbReference type="GO" id="GO:0042586">
    <property type="term" value="F:peptide deformylase activity"/>
    <property type="evidence" value="ECO:0007669"/>
    <property type="project" value="UniProtKB-UniRule"/>
</dbReference>
<reference evidence="6 7" key="1">
    <citation type="journal article" date="2016" name="Nat. Commun.">
        <title>Thousands of microbial genomes shed light on interconnected biogeochemical processes in an aquifer system.</title>
        <authorList>
            <person name="Anantharaman K."/>
            <person name="Brown C.T."/>
            <person name="Hug L.A."/>
            <person name="Sharon I."/>
            <person name="Castelle C.J."/>
            <person name="Probst A.J."/>
            <person name="Thomas B.C."/>
            <person name="Singh A."/>
            <person name="Wilkins M.J."/>
            <person name="Karaoz U."/>
            <person name="Brodie E.L."/>
            <person name="Williams K.H."/>
            <person name="Hubbard S.S."/>
            <person name="Banfield J.F."/>
        </authorList>
    </citation>
    <scope>NUCLEOTIDE SEQUENCE [LARGE SCALE GENOMIC DNA]</scope>
</reference>
<protein>
    <recommendedName>
        <fullName evidence="5">Peptide deformylase</fullName>
        <shortName evidence="5">PDF</shortName>
        <ecNumber evidence="5">3.5.1.88</ecNumber>
    </recommendedName>
    <alternativeName>
        <fullName evidence="5">Polypeptide deformylase</fullName>
    </alternativeName>
</protein>
<dbReference type="InterPro" id="IPR036821">
    <property type="entry name" value="Peptide_deformylase_sf"/>
</dbReference>
<keyword evidence="4 5" id="KW-0648">Protein biosynthesis</keyword>
<dbReference type="PANTHER" id="PTHR10458">
    <property type="entry name" value="PEPTIDE DEFORMYLASE"/>
    <property type="match status" value="1"/>
</dbReference>
<proteinExistence type="inferred from homology"/>
<comment type="cofactor">
    <cofactor evidence="5">
        <name>Fe(2+)</name>
        <dbReference type="ChEBI" id="CHEBI:29033"/>
    </cofactor>
    <text evidence="5">Binds 1 Fe(2+) ion.</text>
</comment>
<feature type="binding site" evidence="5">
    <location>
        <position position="159"/>
    </location>
    <ligand>
        <name>Fe cation</name>
        <dbReference type="ChEBI" id="CHEBI:24875"/>
    </ligand>
</feature>
<dbReference type="PIRSF" id="PIRSF004749">
    <property type="entry name" value="Pep_def"/>
    <property type="match status" value="1"/>
</dbReference>
<dbReference type="EC" id="3.5.1.88" evidence="5"/>
<comment type="caution">
    <text evidence="6">The sequence shown here is derived from an EMBL/GenBank/DDBJ whole genome shotgun (WGS) entry which is preliminary data.</text>
</comment>
<keyword evidence="3 5" id="KW-0378">Hydrolase</keyword>
<dbReference type="NCBIfam" id="NF001159">
    <property type="entry name" value="PRK00150.1-3"/>
    <property type="match status" value="1"/>
</dbReference>
<dbReference type="GO" id="GO:0006412">
    <property type="term" value="P:translation"/>
    <property type="evidence" value="ECO:0007669"/>
    <property type="project" value="UniProtKB-UniRule"/>
</dbReference>
<sequence>MAILPVLQEPDKTLRSRAKEVPPEEIKSEKIQKLIADMSATLRSIEIGIGLAAPQVGQSLAIFLISEEVLITKRDREKIDREEYKKSKASQNWKHFVFINPKIIRVSEDKELVPEGCLSVDNIFGQIKRSKRAVIEAFNENGKKFRKSASGLFAQAMQHETDHLNGILFIDTAINLKTLEELEKEEASK</sequence>
<accession>A0A1F5X2Q6</accession>
<dbReference type="Proteomes" id="UP000178684">
    <property type="component" value="Unassembled WGS sequence"/>
</dbReference>
<comment type="function">
    <text evidence="5">Removes the formyl group from the N-terminal Met of newly synthesized proteins. Requires at least a dipeptide for an efficient rate of reaction. N-terminal L-methionine is a prerequisite for activity but the enzyme has broad specificity at other positions.</text>
</comment>
<name>A0A1F5X2Q6_9BACT</name>
<evidence type="ECO:0000256" key="2">
    <source>
        <dbReference type="ARBA" id="ARBA00022723"/>
    </source>
</evidence>
<dbReference type="GO" id="GO:0046872">
    <property type="term" value="F:metal ion binding"/>
    <property type="evidence" value="ECO:0007669"/>
    <property type="project" value="UniProtKB-KW"/>
</dbReference>
<evidence type="ECO:0000313" key="7">
    <source>
        <dbReference type="Proteomes" id="UP000178684"/>
    </source>
</evidence>
<dbReference type="Pfam" id="PF01327">
    <property type="entry name" value="Pep_deformylase"/>
    <property type="match status" value="1"/>
</dbReference>
<dbReference type="SUPFAM" id="SSF56420">
    <property type="entry name" value="Peptide deformylase"/>
    <property type="match status" value="1"/>
</dbReference>
<comment type="similarity">
    <text evidence="1 5">Belongs to the polypeptide deformylase family.</text>
</comment>
<dbReference type="PANTHER" id="PTHR10458:SF22">
    <property type="entry name" value="PEPTIDE DEFORMYLASE"/>
    <property type="match status" value="1"/>
</dbReference>
<gene>
    <name evidence="5" type="primary">def</name>
    <name evidence="6" type="ORF">A3B18_01845</name>
</gene>
<evidence type="ECO:0000256" key="3">
    <source>
        <dbReference type="ARBA" id="ARBA00022801"/>
    </source>
</evidence>
<feature type="active site" evidence="5">
    <location>
        <position position="160"/>
    </location>
</feature>
<evidence type="ECO:0000256" key="4">
    <source>
        <dbReference type="ARBA" id="ARBA00022917"/>
    </source>
</evidence>
<dbReference type="PRINTS" id="PR01576">
    <property type="entry name" value="PDEFORMYLASE"/>
</dbReference>